<dbReference type="AlphaFoldDB" id="A3V6U3"/>
<protein>
    <recommendedName>
        <fullName evidence="3">DUF560 domain-containing protein</fullName>
    </recommendedName>
</protein>
<evidence type="ECO:0008006" key="3">
    <source>
        <dbReference type="Google" id="ProtNLM"/>
    </source>
</evidence>
<evidence type="ECO:0000313" key="2">
    <source>
        <dbReference type="Proteomes" id="UP000004507"/>
    </source>
</evidence>
<accession>A3V6U3</accession>
<sequence>MMHLWLRHGQALSEPVVTFIARKLTGLVLAVCVTGSAISAQTSIDLSLQEARDLARQALFAGDSALALDLARAVLSQEPDDRAAWILVAAAAPQQGDTATGRRAGARAFALSQSDEHRYEAARLTALAAAEEERFILATYWLRRALIVAPNDAERAQTRADGSVIRRLNPWSFDLSASLVPSSNVNGGAAGGVAAAPGTPTGSLSDDAQALAGWRGALGLGATYRLQESPTSRILIGTQYQGARIRITEAVNVPDEALATDKITFNLRHDRALGIGSIGAQLSYAMVDYRDLDNVTLQTEVQKFDVWQFDIDRRLPLGDRSDISVMAGRSWTSYDQALISDVVRTTFGAAYGYGLQNRDQINASISYADAAGGNANYTSTEWTAQISYTRADPIGPVSLSISGGASKADFPDYSIGPFTVAGGRQDTTLFYGATIGFPAVSYAGFTPVLNITGSNTDSNVTRFTRDSLSAGITIQSEF</sequence>
<comment type="caution">
    <text evidence="1">The sequence shown here is derived from an EMBL/GenBank/DDBJ whole genome shotgun (WGS) entry which is preliminary data.</text>
</comment>
<dbReference type="EMBL" id="AAMS01000006">
    <property type="protein sequence ID" value="EAQ05959.1"/>
    <property type="molecule type" value="Genomic_DNA"/>
</dbReference>
<organism evidence="1 2">
    <name type="scientific">Yoonia vestfoldensis SKA53</name>
    <dbReference type="NCBI Taxonomy" id="314232"/>
    <lineage>
        <taxon>Bacteria</taxon>
        <taxon>Pseudomonadati</taxon>
        <taxon>Pseudomonadota</taxon>
        <taxon>Alphaproteobacteria</taxon>
        <taxon>Rhodobacterales</taxon>
        <taxon>Paracoccaceae</taxon>
        <taxon>Yoonia</taxon>
    </lineage>
</organism>
<dbReference type="STRING" id="314232.SKA53_07636"/>
<dbReference type="eggNOG" id="COG0457">
    <property type="taxonomic scope" value="Bacteria"/>
</dbReference>
<evidence type="ECO:0000313" key="1">
    <source>
        <dbReference type="EMBL" id="EAQ05959.1"/>
    </source>
</evidence>
<dbReference type="RefSeq" id="WP_007205479.1">
    <property type="nucleotide sequence ID" value="NZ_CH672414.1"/>
</dbReference>
<reference evidence="1 2" key="1">
    <citation type="submission" date="2006-01" db="EMBL/GenBank/DDBJ databases">
        <authorList>
            <person name="Hagstrom A."/>
            <person name="Ferriera S."/>
            <person name="Johnson J."/>
            <person name="Kravitz S."/>
            <person name="Halpern A."/>
            <person name="Remington K."/>
            <person name="Beeson K."/>
            <person name="Tran B."/>
            <person name="Rogers Y.-H."/>
            <person name="Friedman R."/>
            <person name="Venter J.C."/>
        </authorList>
    </citation>
    <scope>NUCLEOTIDE SEQUENCE [LARGE SCALE GENOMIC DNA]</scope>
    <source>
        <strain evidence="1 2">SKA53</strain>
    </source>
</reference>
<keyword evidence="2" id="KW-1185">Reference proteome</keyword>
<dbReference type="SUPFAM" id="SSF48452">
    <property type="entry name" value="TPR-like"/>
    <property type="match status" value="1"/>
</dbReference>
<dbReference type="Proteomes" id="UP000004507">
    <property type="component" value="Unassembled WGS sequence"/>
</dbReference>
<name>A3V6U3_9RHOB</name>
<proteinExistence type="predicted"/>
<gene>
    <name evidence="1" type="ORF">SKA53_07636</name>
</gene>
<dbReference type="InterPro" id="IPR011990">
    <property type="entry name" value="TPR-like_helical_dom_sf"/>
</dbReference>
<dbReference type="HOGENOM" id="CLU_045106_0_0_5"/>